<feature type="compositionally biased region" description="Basic and acidic residues" evidence="2">
    <location>
        <begin position="26"/>
        <end position="43"/>
    </location>
</feature>
<protein>
    <submittedName>
        <fullName evidence="4">Class F sortase</fullName>
    </submittedName>
</protein>
<evidence type="ECO:0000256" key="3">
    <source>
        <dbReference type="SAM" id="SignalP"/>
    </source>
</evidence>
<evidence type="ECO:0000256" key="2">
    <source>
        <dbReference type="SAM" id="MobiDB-lite"/>
    </source>
</evidence>
<proteinExistence type="predicted"/>
<evidence type="ECO:0000313" key="5">
    <source>
        <dbReference type="Proteomes" id="UP000770161"/>
    </source>
</evidence>
<keyword evidence="1" id="KW-0378">Hydrolase</keyword>
<evidence type="ECO:0000313" key="4">
    <source>
        <dbReference type="EMBL" id="MBU6113475.1"/>
    </source>
</evidence>
<feature type="chain" id="PRO_5046739509" evidence="3">
    <location>
        <begin position="21"/>
        <end position="201"/>
    </location>
</feature>
<dbReference type="RefSeq" id="WP_194200301.1">
    <property type="nucleotide sequence ID" value="NZ_JADGLT010000087.1"/>
</dbReference>
<dbReference type="CDD" id="cd05829">
    <property type="entry name" value="Sortase_F"/>
    <property type="match status" value="1"/>
</dbReference>
<comment type="caution">
    <text evidence="4">The sequence shown here is derived from an EMBL/GenBank/DDBJ whole genome shotgun (WGS) entry which is preliminary data.</text>
</comment>
<evidence type="ECO:0000256" key="1">
    <source>
        <dbReference type="ARBA" id="ARBA00022801"/>
    </source>
</evidence>
<dbReference type="Pfam" id="PF04203">
    <property type="entry name" value="Sortase"/>
    <property type="match status" value="1"/>
</dbReference>
<sequence>MKKIIIILILAIFTSGCMNANDTDSDVNKNKDSNLKSEKSTKVKPKKFESYDSEIVPVKISIPRLNISNKLEHTGVNSDGEMEVPKDINTPAWFKEGYKVGDNGNAVIAGHVNDGQNPGVFTDLHKLKKGDEIEVEDKNHKKLIFKVYDKKLYELKKSPVEKIFGYSSNRHLNLITCEGEYNPELGSTPNRLVVYTELKSG</sequence>
<dbReference type="Gene3D" id="2.40.260.10">
    <property type="entry name" value="Sortase"/>
    <property type="match status" value="1"/>
</dbReference>
<keyword evidence="5" id="KW-1185">Reference proteome</keyword>
<feature type="region of interest" description="Disordered" evidence="2">
    <location>
        <begin position="22"/>
        <end position="43"/>
    </location>
</feature>
<organism evidence="4 5">
    <name type="scientific">Mammaliicoccus lentus</name>
    <name type="common">Staphylococcus lentus</name>
    <dbReference type="NCBI Taxonomy" id="42858"/>
    <lineage>
        <taxon>Bacteria</taxon>
        <taxon>Bacillati</taxon>
        <taxon>Bacillota</taxon>
        <taxon>Bacilli</taxon>
        <taxon>Bacillales</taxon>
        <taxon>Staphylococcaceae</taxon>
        <taxon>Mammaliicoccus</taxon>
    </lineage>
</organism>
<dbReference type="PROSITE" id="PS51257">
    <property type="entry name" value="PROKAR_LIPOPROTEIN"/>
    <property type="match status" value="1"/>
</dbReference>
<dbReference type="InterPro" id="IPR005754">
    <property type="entry name" value="Sortase"/>
</dbReference>
<dbReference type="EMBL" id="JAHLZN010000007">
    <property type="protein sequence ID" value="MBU6113475.1"/>
    <property type="molecule type" value="Genomic_DNA"/>
</dbReference>
<name>A0ABS6GVJ3_MAMLE</name>
<accession>A0ABS6GVJ3</accession>
<gene>
    <name evidence="4" type="ORF">KQ656_05870</name>
</gene>
<dbReference type="SUPFAM" id="SSF63817">
    <property type="entry name" value="Sortase"/>
    <property type="match status" value="1"/>
</dbReference>
<reference evidence="4 5" key="1">
    <citation type="submission" date="2021-06" db="EMBL/GenBank/DDBJ databases">
        <title>Staphylococcus lentus K169 genome sequencing.</title>
        <authorList>
            <person name="Sundareshan S."/>
            <person name="Akhila D.S."/>
            <person name="Prachi D."/>
            <person name="Sivakumar R."/>
            <person name="Rajendhran J."/>
            <person name="Isloor S."/>
            <person name="Hegde N.R."/>
        </authorList>
    </citation>
    <scope>NUCLEOTIDE SEQUENCE [LARGE SCALE GENOMIC DNA]</scope>
    <source>
        <strain evidence="4 5">K169</strain>
    </source>
</reference>
<dbReference type="InterPro" id="IPR023365">
    <property type="entry name" value="Sortase_dom-sf"/>
</dbReference>
<dbReference type="InterPro" id="IPR042001">
    <property type="entry name" value="Sortase_F"/>
</dbReference>
<feature type="signal peptide" evidence="3">
    <location>
        <begin position="1"/>
        <end position="20"/>
    </location>
</feature>
<keyword evidence="3" id="KW-0732">Signal</keyword>
<dbReference type="Proteomes" id="UP000770161">
    <property type="component" value="Unassembled WGS sequence"/>
</dbReference>